<keyword evidence="2" id="KW-1185">Reference proteome</keyword>
<dbReference type="OrthoDB" id="4375301at2"/>
<evidence type="ECO:0000313" key="2">
    <source>
        <dbReference type="Proteomes" id="UP000078287"/>
    </source>
</evidence>
<organism evidence="1 2">
    <name type="scientific">Chloroflexus islandicus</name>
    <dbReference type="NCBI Taxonomy" id="1707952"/>
    <lineage>
        <taxon>Bacteria</taxon>
        <taxon>Bacillati</taxon>
        <taxon>Chloroflexota</taxon>
        <taxon>Chloroflexia</taxon>
        <taxon>Chloroflexales</taxon>
        <taxon>Chloroflexineae</taxon>
        <taxon>Chloroflexaceae</taxon>
        <taxon>Chloroflexus</taxon>
    </lineage>
</organism>
<dbReference type="STRING" id="1707952.A6A03_08285"/>
<comment type="caution">
    <text evidence="1">The sequence shown here is derived from an EMBL/GenBank/DDBJ whole genome shotgun (WGS) entry which is preliminary data.</text>
</comment>
<accession>A0A178MID5</accession>
<protein>
    <submittedName>
        <fullName evidence="1">Uncharacterized protein</fullName>
    </submittedName>
</protein>
<gene>
    <name evidence="1" type="ORF">A6A03_08285</name>
</gene>
<dbReference type="Proteomes" id="UP000078287">
    <property type="component" value="Unassembled WGS sequence"/>
</dbReference>
<dbReference type="EMBL" id="LWQS01000032">
    <property type="protein sequence ID" value="OAN48369.1"/>
    <property type="molecule type" value="Genomic_DNA"/>
</dbReference>
<dbReference type="AlphaFoldDB" id="A0A178MID5"/>
<proteinExistence type="predicted"/>
<reference evidence="1 2" key="1">
    <citation type="submission" date="2016-04" db="EMBL/GenBank/DDBJ databases">
        <title>Chloroflexus islandicus sp. nov., a thermophilic filamentous anoxygenic phototrophic bacterium from geyser Strokkur (Iceland).</title>
        <authorList>
            <person name="Gaisin V.A."/>
            <person name="Kalashnikov A.M."/>
            <person name="Sukhacheva M.V."/>
            <person name="Grouzdev D.S."/>
            <person name="Ivanov T.M."/>
            <person name="Kuznetsov B."/>
            <person name="Gorlenko V.M."/>
        </authorList>
    </citation>
    <scope>NUCLEOTIDE SEQUENCE [LARGE SCALE GENOMIC DNA]</scope>
    <source>
        <strain evidence="2">isl-2</strain>
    </source>
</reference>
<sequence length="119" mass="13336">MEAFQRQQFDLLLMMATERFVERIVERCAGPESALTRLRADPQGEGIWLDRFVTAIFQDFLLDNPAGACFVLQALSGRALPSPPAGKIEAMLQTMARQAFAELLLLRSEEALEQMIGYS</sequence>
<name>A0A178MID5_9CHLR</name>
<evidence type="ECO:0000313" key="1">
    <source>
        <dbReference type="EMBL" id="OAN48369.1"/>
    </source>
</evidence>
<dbReference type="RefSeq" id="WP_066783083.1">
    <property type="nucleotide sequence ID" value="NZ_LWQS01000032.1"/>
</dbReference>